<dbReference type="AlphaFoldDB" id="A0A6A6IF42"/>
<gene>
    <name evidence="3" type="ORF">BU26DRAFT_519025</name>
</gene>
<feature type="region of interest" description="Disordered" evidence="1">
    <location>
        <begin position="1"/>
        <end position="20"/>
    </location>
</feature>
<dbReference type="InterPro" id="IPR003593">
    <property type="entry name" value="AAA+_ATPase"/>
</dbReference>
<name>A0A6A6IF42_9PLEO</name>
<dbReference type="GO" id="GO:0016887">
    <property type="term" value="F:ATP hydrolysis activity"/>
    <property type="evidence" value="ECO:0007669"/>
    <property type="project" value="InterPro"/>
</dbReference>
<evidence type="ECO:0000313" key="4">
    <source>
        <dbReference type="Proteomes" id="UP000800094"/>
    </source>
</evidence>
<protein>
    <submittedName>
        <fullName evidence="3">P-loop containing nucleoside triphosphate hydrolase protein</fullName>
    </submittedName>
</protein>
<evidence type="ECO:0000259" key="2">
    <source>
        <dbReference type="SMART" id="SM00382"/>
    </source>
</evidence>
<dbReference type="PANTHER" id="PTHR46411">
    <property type="entry name" value="FAMILY ATPASE, PUTATIVE-RELATED"/>
    <property type="match status" value="1"/>
</dbReference>
<dbReference type="InterPro" id="IPR003959">
    <property type="entry name" value="ATPase_AAA_core"/>
</dbReference>
<dbReference type="Proteomes" id="UP000800094">
    <property type="component" value="Unassembled WGS sequence"/>
</dbReference>
<dbReference type="GO" id="GO:0005524">
    <property type="term" value="F:ATP binding"/>
    <property type="evidence" value="ECO:0007669"/>
    <property type="project" value="InterPro"/>
</dbReference>
<dbReference type="EMBL" id="ML987195">
    <property type="protein sequence ID" value="KAF2248817.1"/>
    <property type="molecule type" value="Genomic_DNA"/>
</dbReference>
<dbReference type="SUPFAM" id="SSF52540">
    <property type="entry name" value="P-loop containing nucleoside triphosphate hydrolases"/>
    <property type="match status" value="1"/>
</dbReference>
<keyword evidence="4" id="KW-1185">Reference proteome</keyword>
<reference evidence="3" key="1">
    <citation type="journal article" date="2020" name="Stud. Mycol.">
        <title>101 Dothideomycetes genomes: a test case for predicting lifestyles and emergence of pathogens.</title>
        <authorList>
            <person name="Haridas S."/>
            <person name="Albert R."/>
            <person name="Binder M."/>
            <person name="Bloem J."/>
            <person name="Labutti K."/>
            <person name="Salamov A."/>
            <person name="Andreopoulos B."/>
            <person name="Baker S."/>
            <person name="Barry K."/>
            <person name="Bills G."/>
            <person name="Bluhm B."/>
            <person name="Cannon C."/>
            <person name="Castanera R."/>
            <person name="Culley D."/>
            <person name="Daum C."/>
            <person name="Ezra D."/>
            <person name="Gonzalez J."/>
            <person name="Henrissat B."/>
            <person name="Kuo A."/>
            <person name="Liang C."/>
            <person name="Lipzen A."/>
            <person name="Lutzoni F."/>
            <person name="Magnuson J."/>
            <person name="Mondo S."/>
            <person name="Nolan M."/>
            <person name="Ohm R."/>
            <person name="Pangilinan J."/>
            <person name="Park H.-J."/>
            <person name="Ramirez L."/>
            <person name="Alfaro M."/>
            <person name="Sun H."/>
            <person name="Tritt A."/>
            <person name="Yoshinaga Y."/>
            <person name="Zwiers L.-H."/>
            <person name="Turgeon B."/>
            <person name="Goodwin S."/>
            <person name="Spatafora J."/>
            <person name="Crous P."/>
            <person name="Grigoriev I."/>
        </authorList>
    </citation>
    <scope>NUCLEOTIDE SEQUENCE</scope>
    <source>
        <strain evidence="3">CBS 122368</strain>
    </source>
</reference>
<proteinExistence type="predicted"/>
<feature type="compositionally biased region" description="Polar residues" evidence="1">
    <location>
        <begin position="39"/>
        <end position="49"/>
    </location>
</feature>
<evidence type="ECO:0000256" key="1">
    <source>
        <dbReference type="SAM" id="MobiDB-lite"/>
    </source>
</evidence>
<dbReference type="SMART" id="SM00382">
    <property type="entry name" value="AAA"/>
    <property type="match status" value="1"/>
</dbReference>
<dbReference type="GeneID" id="54582283"/>
<keyword evidence="3" id="KW-0378">Hydrolase</keyword>
<accession>A0A6A6IF42</accession>
<dbReference type="RefSeq" id="XP_033683821.1">
    <property type="nucleotide sequence ID" value="XM_033828953.1"/>
</dbReference>
<dbReference type="OrthoDB" id="10042665at2759"/>
<dbReference type="Pfam" id="PF22942">
    <property type="entry name" value="DUF7025"/>
    <property type="match status" value="1"/>
</dbReference>
<dbReference type="Pfam" id="PF00004">
    <property type="entry name" value="AAA"/>
    <property type="match status" value="1"/>
</dbReference>
<dbReference type="CDD" id="cd19481">
    <property type="entry name" value="RecA-like_protease"/>
    <property type="match status" value="1"/>
</dbReference>
<dbReference type="PANTHER" id="PTHR46411:SF2">
    <property type="entry name" value="AAA+ ATPASE DOMAIN-CONTAINING PROTEIN"/>
    <property type="match status" value="1"/>
</dbReference>
<feature type="compositionally biased region" description="Basic and acidic residues" evidence="1">
    <location>
        <begin position="68"/>
        <end position="90"/>
    </location>
</feature>
<dbReference type="Gene3D" id="3.40.50.300">
    <property type="entry name" value="P-loop containing nucleotide triphosphate hydrolases"/>
    <property type="match status" value="1"/>
</dbReference>
<feature type="region of interest" description="Disordered" evidence="1">
    <location>
        <begin position="39"/>
        <end position="90"/>
    </location>
</feature>
<evidence type="ECO:0000313" key="3">
    <source>
        <dbReference type="EMBL" id="KAF2248817.1"/>
    </source>
</evidence>
<sequence>MAEIVNGAGPPEAQSARDQISELERRYIDLLQSKIASLESQLSVSTSKEAISDAKSPESVNDENPTDADDKTAEEPKLQGKGEDEKEPRYRIIISKWNSEDAEFKDIDATKKEEKKEIGPENYRAFTFRKLTMGRNRYAPYRDQSQSVSSEAEIESKPLQRLIGKITNKWGWGEVVVNCSSPYIPLVHSWSEAMEEAHKTVEDESPAEKQARTDLGELLKIISTSSGYLPLDRYFKDRNTFFEERSITHSALWTLFPPGTLIVARPFLDQLQIMFVQSSDGFVAENRVFHLVCYCFDWNGYEFNRMPFEMEIPYWGPDRRSIIELPFYPLQYYVDSAAGAEGSGEASIASLKEKLVERGKKFVHHCLAENGKQMFKYTGDAHFHTGRSLLHRVDSSVGEGIRQADDSSSLSRFNDENFRNEMRSVSKKRVDGTTMVDFQSFFEYLSPNTPILGPLQRYEGQLESLSPERRANPIFRDMYKFDWDKHPRNKALTYEQYMMCPPRVLGYALKQKKWAQLLVDHLREPDEADASTFRQKLQLDDELKELVEKSVQAHELGKETISRGRTKALQDFAPDKGKGLVIMLYGYPGVGKTLTAESVALMAGKPLLSVGVSDIGIEGDKVEANLQKVFDLAGKWEAVLLFDEADVFLEARGEGENDLRRNAMVSVLLRVLEYYDGILILTTNRMKSFDIAVQSRIHIAIKYEELTQEQQINIYRAFLEQLQEKKLVDDINDLIKWIQSTGRKLNFNGRQIRNVVSTALGLAMADGQKLNRKHLDRVAEQTKLFKQDLKSQEEIFKRITR</sequence>
<organism evidence="3 4">
    <name type="scientific">Trematosphaeria pertusa</name>
    <dbReference type="NCBI Taxonomy" id="390896"/>
    <lineage>
        <taxon>Eukaryota</taxon>
        <taxon>Fungi</taxon>
        <taxon>Dikarya</taxon>
        <taxon>Ascomycota</taxon>
        <taxon>Pezizomycotina</taxon>
        <taxon>Dothideomycetes</taxon>
        <taxon>Pleosporomycetidae</taxon>
        <taxon>Pleosporales</taxon>
        <taxon>Massarineae</taxon>
        <taxon>Trematosphaeriaceae</taxon>
        <taxon>Trematosphaeria</taxon>
    </lineage>
</organism>
<dbReference type="InterPro" id="IPR027417">
    <property type="entry name" value="P-loop_NTPase"/>
</dbReference>
<dbReference type="Pfam" id="PF23232">
    <property type="entry name" value="AAA_lid_13"/>
    <property type="match status" value="1"/>
</dbReference>
<dbReference type="InterPro" id="IPR056599">
    <property type="entry name" value="AAA_lid_fung"/>
</dbReference>
<dbReference type="InterPro" id="IPR054289">
    <property type="entry name" value="DUF7025"/>
</dbReference>
<feature type="domain" description="AAA+ ATPase" evidence="2">
    <location>
        <begin position="578"/>
        <end position="705"/>
    </location>
</feature>